<keyword evidence="1" id="KW-0812">Transmembrane</keyword>
<dbReference type="RefSeq" id="WP_153882474.1">
    <property type="nucleotide sequence ID" value="NZ_CP077615.1"/>
</dbReference>
<dbReference type="AlphaFoldDB" id="A0A7Y3WSK4"/>
<evidence type="ECO:0000313" key="2">
    <source>
        <dbReference type="EMBL" id="NNU76186.1"/>
    </source>
</evidence>
<protein>
    <submittedName>
        <fullName evidence="2">Uncharacterized protein</fullName>
    </submittedName>
</protein>
<gene>
    <name evidence="2" type="ORF">HLQ16_09615</name>
</gene>
<keyword evidence="1" id="KW-0472">Membrane</keyword>
<keyword evidence="1" id="KW-1133">Transmembrane helix</keyword>
<reference evidence="2 3" key="1">
    <citation type="submission" date="2020-05" db="EMBL/GenBank/DDBJ databases">
        <title>Complete genome of Clostridium estertheticum subspecies estertheticum, isolated from Vacuum packed lamb meat from New Zealand imported to Switzerland.</title>
        <authorList>
            <person name="Wambui J."/>
            <person name="Stevens M.J.A."/>
            <person name="Stephan R."/>
        </authorList>
    </citation>
    <scope>NUCLEOTIDE SEQUENCE [LARGE SCALE GENOMIC DNA]</scope>
    <source>
        <strain evidence="2 3">CEST001</strain>
    </source>
</reference>
<name>A0A7Y3WSK4_9CLOT</name>
<dbReference type="EMBL" id="JABEYB010000006">
    <property type="protein sequence ID" value="NNU76186.1"/>
    <property type="molecule type" value="Genomic_DNA"/>
</dbReference>
<evidence type="ECO:0000313" key="3">
    <source>
        <dbReference type="Proteomes" id="UP000531659"/>
    </source>
</evidence>
<comment type="caution">
    <text evidence="2">The sequence shown here is derived from an EMBL/GenBank/DDBJ whole genome shotgun (WGS) entry which is preliminary data.</text>
</comment>
<feature type="transmembrane region" description="Helical" evidence="1">
    <location>
        <begin position="12"/>
        <end position="35"/>
    </location>
</feature>
<proteinExistence type="predicted"/>
<dbReference type="Proteomes" id="UP000531659">
    <property type="component" value="Unassembled WGS sequence"/>
</dbReference>
<evidence type="ECO:0000256" key="1">
    <source>
        <dbReference type="SAM" id="Phobius"/>
    </source>
</evidence>
<sequence>MKRWFRCLQRQLGVIIACLGIGIITVVIVPFWWWIIVVGGGIVYFGFSIMNHNDHC</sequence>
<dbReference type="GeneID" id="83593464"/>
<accession>A0A7Y3WSK4</accession>
<organism evidence="2 3">
    <name type="scientific">Clostridium estertheticum</name>
    <dbReference type="NCBI Taxonomy" id="238834"/>
    <lineage>
        <taxon>Bacteria</taxon>
        <taxon>Bacillati</taxon>
        <taxon>Bacillota</taxon>
        <taxon>Clostridia</taxon>
        <taxon>Eubacteriales</taxon>
        <taxon>Clostridiaceae</taxon>
        <taxon>Clostridium</taxon>
    </lineage>
</organism>